<evidence type="ECO:0000313" key="5">
    <source>
        <dbReference type="Proteomes" id="UP001153069"/>
    </source>
</evidence>
<reference evidence="4" key="1">
    <citation type="submission" date="2020-06" db="EMBL/GenBank/DDBJ databases">
        <authorList>
            <consortium name="Plant Systems Biology data submission"/>
        </authorList>
    </citation>
    <scope>NUCLEOTIDE SEQUENCE</scope>
    <source>
        <strain evidence="4">D6</strain>
    </source>
</reference>
<dbReference type="Gene3D" id="3.40.50.720">
    <property type="entry name" value="NAD(P)-binding Rossmann-like Domain"/>
    <property type="match status" value="1"/>
</dbReference>
<sequence>MLPISFTLRLLFLVCLCFHGCYSFIIRSAPFLPRSFAQQSSSSTQLLLAAATSEPVKVGFVGCGTIAAAIATGLATQDTVAIDSISVSRRSKSKSQQLKESFPDLVKVYDDNQAILNQSDIIFLCVLPNLATQVLQDLEFDDSRHTLVSLVSTAKIDDLIYYSQLDKSRVAKMICLPAVARHQGVCLLCSPVPNPALEALFEAVGGVLALETEEELNVAMVTTCVMGPIYGVMAQSRDWLTQNCPSLSKSDASYLVAKQYQGAIQDAVIDCKDANRLDDLIEEQTPGGLNAQALKNWKTLGALGSYDKVMDAVLMRIEGKSDGSLWDVL</sequence>
<dbReference type="OrthoDB" id="10263291at2759"/>
<evidence type="ECO:0000256" key="2">
    <source>
        <dbReference type="SAM" id="SignalP"/>
    </source>
</evidence>
<dbReference type="SUPFAM" id="SSF51735">
    <property type="entry name" value="NAD(P)-binding Rossmann-fold domains"/>
    <property type="match status" value="1"/>
</dbReference>
<dbReference type="InterPro" id="IPR028939">
    <property type="entry name" value="P5C_Rdtase_cat_N"/>
</dbReference>
<dbReference type="PANTHER" id="PTHR11645">
    <property type="entry name" value="PYRROLINE-5-CARBOXYLATE REDUCTASE"/>
    <property type="match status" value="1"/>
</dbReference>
<name>A0A9N8HHY0_9STRA</name>
<evidence type="ECO:0000259" key="3">
    <source>
        <dbReference type="Pfam" id="PF03807"/>
    </source>
</evidence>
<dbReference type="Proteomes" id="UP001153069">
    <property type="component" value="Unassembled WGS sequence"/>
</dbReference>
<proteinExistence type="inferred from homology"/>
<feature type="chain" id="PRO_5040137326" evidence="2">
    <location>
        <begin position="24"/>
        <end position="329"/>
    </location>
</feature>
<evidence type="ECO:0000256" key="1">
    <source>
        <dbReference type="ARBA" id="ARBA00005525"/>
    </source>
</evidence>
<feature type="signal peptide" evidence="2">
    <location>
        <begin position="1"/>
        <end position="23"/>
    </location>
</feature>
<keyword evidence="5" id="KW-1185">Reference proteome</keyword>
<dbReference type="Pfam" id="PF03807">
    <property type="entry name" value="F420_oxidored"/>
    <property type="match status" value="1"/>
</dbReference>
<protein>
    <submittedName>
        <fullName evidence="4">NADP oxidoreductase coenzyme F420-dependent</fullName>
    </submittedName>
</protein>
<dbReference type="PANTHER" id="PTHR11645:SF13">
    <property type="entry name" value="PYRROLINE-5-CARBOXYLATE REDUCTASE CATALYTIC N-TERMINAL DOMAIN-CONTAINING PROTEIN"/>
    <property type="match status" value="1"/>
</dbReference>
<organism evidence="4 5">
    <name type="scientific">Seminavis robusta</name>
    <dbReference type="NCBI Taxonomy" id="568900"/>
    <lineage>
        <taxon>Eukaryota</taxon>
        <taxon>Sar</taxon>
        <taxon>Stramenopiles</taxon>
        <taxon>Ochrophyta</taxon>
        <taxon>Bacillariophyta</taxon>
        <taxon>Bacillariophyceae</taxon>
        <taxon>Bacillariophycidae</taxon>
        <taxon>Naviculales</taxon>
        <taxon>Naviculaceae</taxon>
        <taxon>Seminavis</taxon>
    </lineage>
</organism>
<dbReference type="GO" id="GO:0055129">
    <property type="term" value="P:L-proline biosynthetic process"/>
    <property type="evidence" value="ECO:0007669"/>
    <property type="project" value="TreeGrafter"/>
</dbReference>
<gene>
    <name evidence="4" type="ORF">SEMRO_740_G195560.1</name>
</gene>
<comment type="similarity">
    <text evidence="1">Belongs to the pyrroline-5-carboxylate reductase family.</text>
</comment>
<evidence type="ECO:0000313" key="4">
    <source>
        <dbReference type="EMBL" id="CAB9515813.1"/>
    </source>
</evidence>
<dbReference type="GO" id="GO:0004735">
    <property type="term" value="F:pyrroline-5-carboxylate reductase activity"/>
    <property type="evidence" value="ECO:0007669"/>
    <property type="project" value="TreeGrafter"/>
</dbReference>
<dbReference type="AlphaFoldDB" id="A0A9N8HHY0"/>
<feature type="domain" description="Pyrroline-5-carboxylate reductase catalytic N-terminal" evidence="3">
    <location>
        <begin position="57"/>
        <end position="151"/>
    </location>
</feature>
<accession>A0A9N8HHY0</accession>
<keyword evidence="2" id="KW-0732">Signal</keyword>
<comment type="caution">
    <text evidence="4">The sequence shown here is derived from an EMBL/GenBank/DDBJ whole genome shotgun (WGS) entry which is preliminary data.</text>
</comment>
<dbReference type="EMBL" id="CAICTM010000739">
    <property type="protein sequence ID" value="CAB9515813.1"/>
    <property type="molecule type" value="Genomic_DNA"/>
</dbReference>
<dbReference type="InterPro" id="IPR036291">
    <property type="entry name" value="NAD(P)-bd_dom_sf"/>
</dbReference>